<dbReference type="Proteomes" id="UP001151760">
    <property type="component" value="Unassembled WGS sequence"/>
</dbReference>
<gene>
    <name evidence="3" type="ORF">Tco_0838769</name>
</gene>
<evidence type="ECO:0000313" key="4">
    <source>
        <dbReference type="Proteomes" id="UP001151760"/>
    </source>
</evidence>
<dbReference type="InterPro" id="IPR029472">
    <property type="entry name" value="Copia-like_N"/>
</dbReference>
<protein>
    <submittedName>
        <fullName evidence="3">Retrovirus-related pol polyprotein from transposon TNT 1-94</fullName>
    </submittedName>
</protein>
<feature type="domain" description="GAG-pre-integrase" evidence="1">
    <location>
        <begin position="293"/>
        <end position="334"/>
    </location>
</feature>
<dbReference type="PANTHER" id="PTHR37610">
    <property type="entry name" value="CCHC-TYPE DOMAIN-CONTAINING PROTEIN"/>
    <property type="match status" value="1"/>
</dbReference>
<proteinExistence type="predicted"/>
<name>A0ABQ5ARA8_9ASTR</name>
<accession>A0ABQ5ARA8</accession>
<evidence type="ECO:0000313" key="3">
    <source>
        <dbReference type="EMBL" id="GJT04307.1"/>
    </source>
</evidence>
<evidence type="ECO:0000259" key="1">
    <source>
        <dbReference type="Pfam" id="PF13976"/>
    </source>
</evidence>
<sequence>MVIQTSPSNATSGLNNQSLLVQNLLFLHPCDGPGTLVVNEKLIGAQNFRSWKRSVEIALPTKRKLGFIKGTVPRSPDDASLQERWDTCNNLLQLKTRFALSNGSHKYKMNREIYDTMQAGKSVIIRNSVLVENEGHVVFTSKQFEQLLKSLPQFNQAGDNSTDMEHPFGEDNNDLDDVYVLKNKQVVNLPNGHTSVISKVGNVTLENKLKLKNVLIVPSFKFRLLSVSKLTKDSQCFVTFYEQFSVIQDLKTRKVLGLGKKKAGLYHLLNLPLDPIHAQLSSMVVSALEDCSLYSFFSNCSVPNTFAFSVFNNKYSLWHHRLGHVSNTTLKHILVISKCVIHTSNELNQFDLLYGKKSYLVASYSISGFTAEESICFDYN</sequence>
<comment type="caution">
    <text evidence="3">The sequence shown here is derived from an EMBL/GenBank/DDBJ whole genome shotgun (WGS) entry which is preliminary data.</text>
</comment>
<dbReference type="Pfam" id="PF13976">
    <property type="entry name" value="gag_pre-integrs"/>
    <property type="match status" value="1"/>
</dbReference>
<evidence type="ECO:0000259" key="2">
    <source>
        <dbReference type="Pfam" id="PF14244"/>
    </source>
</evidence>
<organism evidence="3 4">
    <name type="scientific">Tanacetum coccineum</name>
    <dbReference type="NCBI Taxonomy" id="301880"/>
    <lineage>
        <taxon>Eukaryota</taxon>
        <taxon>Viridiplantae</taxon>
        <taxon>Streptophyta</taxon>
        <taxon>Embryophyta</taxon>
        <taxon>Tracheophyta</taxon>
        <taxon>Spermatophyta</taxon>
        <taxon>Magnoliopsida</taxon>
        <taxon>eudicotyledons</taxon>
        <taxon>Gunneridae</taxon>
        <taxon>Pentapetalae</taxon>
        <taxon>asterids</taxon>
        <taxon>campanulids</taxon>
        <taxon>Asterales</taxon>
        <taxon>Asteraceae</taxon>
        <taxon>Asteroideae</taxon>
        <taxon>Anthemideae</taxon>
        <taxon>Anthemidinae</taxon>
        <taxon>Tanacetum</taxon>
    </lineage>
</organism>
<feature type="domain" description="Retrotransposon Copia-like N-terminal" evidence="2">
    <location>
        <begin position="28"/>
        <end position="72"/>
    </location>
</feature>
<dbReference type="EMBL" id="BQNB010012500">
    <property type="protein sequence ID" value="GJT04307.1"/>
    <property type="molecule type" value="Genomic_DNA"/>
</dbReference>
<dbReference type="PANTHER" id="PTHR37610:SF6">
    <property type="entry name" value="GAG-POLYPEPTIDE OF LTR COPIA-TYPE-RELATED"/>
    <property type="match status" value="1"/>
</dbReference>
<reference evidence="3" key="1">
    <citation type="journal article" date="2022" name="Int. J. Mol. Sci.">
        <title>Draft Genome of Tanacetum Coccineum: Genomic Comparison of Closely Related Tanacetum-Family Plants.</title>
        <authorList>
            <person name="Yamashiro T."/>
            <person name="Shiraishi A."/>
            <person name="Nakayama K."/>
            <person name="Satake H."/>
        </authorList>
    </citation>
    <scope>NUCLEOTIDE SEQUENCE</scope>
</reference>
<dbReference type="InterPro" id="IPR025724">
    <property type="entry name" value="GAG-pre-integrase_dom"/>
</dbReference>
<reference evidence="3" key="2">
    <citation type="submission" date="2022-01" db="EMBL/GenBank/DDBJ databases">
        <authorList>
            <person name="Yamashiro T."/>
            <person name="Shiraishi A."/>
            <person name="Satake H."/>
            <person name="Nakayama K."/>
        </authorList>
    </citation>
    <scope>NUCLEOTIDE SEQUENCE</scope>
</reference>
<dbReference type="Pfam" id="PF14244">
    <property type="entry name" value="Retrotran_gag_3"/>
    <property type="match status" value="1"/>
</dbReference>
<keyword evidence="4" id="KW-1185">Reference proteome</keyword>